<dbReference type="STRING" id="767519.SAMN05216559_3893"/>
<gene>
    <name evidence="3" type="ORF">SAMN05216559_3893</name>
</gene>
<keyword evidence="4" id="KW-1185">Reference proteome</keyword>
<feature type="region of interest" description="Disordered" evidence="1">
    <location>
        <begin position="91"/>
        <end position="111"/>
    </location>
</feature>
<dbReference type="EMBL" id="FOZK01000005">
    <property type="protein sequence ID" value="SFS11547.1"/>
    <property type="molecule type" value="Genomic_DNA"/>
</dbReference>
<accession>A0A1I6M787</accession>
<dbReference type="RefSeq" id="WP_089818854.1">
    <property type="nucleotide sequence ID" value="NZ_FOZK01000005.1"/>
</dbReference>
<sequence>MTLDVEVPDPPALRGPQDPGDYDAVEELDEETGGNYRREELAALLDQGAWEAAFTEWAEHTYLTEDQFRAVRDAGLVDALDLYWNPAAEDVGYRAPSVPDDMAGADGPLDRTDVEDVEEALDELGRTVSEALENDYIHRDGDEFGYDWE</sequence>
<feature type="domain" description="DUF7992" evidence="2">
    <location>
        <begin position="2"/>
        <end position="142"/>
    </location>
</feature>
<dbReference type="InterPro" id="IPR058305">
    <property type="entry name" value="DUF7992"/>
</dbReference>
<dbReference type="AlphaFoldDB" id="A0A1I6M787"/>
<dbReference type="Proteomes" id="UP000199062">
    <property type="component" value="Unassembled WGS sequence"/>
</dbReference>
<protein>
    <recommendedName>
        <fullName evidence="2">DUF7992 domain-containing protein</fullName>
    </recommendedName>
</protein>
<evidence type="ECO:0000256" key="1">
    <source>
        <dbReference type="SAM" id="MobiDB-lite"/>
    </source>
</evidence>
<reference evidence="3 4" key="1">
    <citation type="submission" date="2016-10" db="EMBL/GenBank/DDBJ databases">
        <authorList>
            <person name="de Groot N.N."/>
        </authorList>
    </citation>
    <scope>NUCLEOTIDE SEQUENCE [LARGE SCALE GENOMIC DNA]</scope>
    <source>
        <strain evidence="3 4">CGMCC 1.10457</strain>
    </source>
</reference>
<evidence type="ECO:0000313" key="3">
    <source>
        <dbReference type="EMBL" id="SFS11547.1"/>
    </source>
</evidence>
<evidence type="ECO:0000259" key="2">
    <source>
        <dbReference type="Pfam" id="PF25955"/>
    </source>
</evidence>
<feature type="compositionally biased region" description="Acidic residues" evidence="1">
    <location>
        <begin position="20"/>
        <end position="32"/>
    </location>
</feature>
<dbReference type="OrthoDB" id="165952at2157"/>
<dbReference type="Pfam" id="PF25955">
    <property type="entry name" value="DUF7992"/>
    <property type="match status" value="1"/>
</dbReference>
<name>A0A1I6M787_9EURY</name>
<evidence type="ECO:0000313" key="4">
    <source>
        <dbReference type="Proteomes" id="UP000199062"/>
    </source>
</evidence>
<proteinExistence type="predicted"/>
<feature type="region of interest" description="Disordered" evidence="1">
    <location>
        <begin position="1"/>
        <end position="33"/>
    </location>
</feature>
<organism evidence="3 4">
    <name type="scientific">Halomicrobium zhouii</name>
    <dbReference type="NCBI Taxonomy" id="767519"/>
    <lineage>
        <taxon>Archaea</taxon>
        <taxon>Methanobacteriati</taxon>
        <taxon>Methanobacteriota</taxon>
        <taxon>Stenosarchaea group</taxon>
        <taxon>Halobacteria</taxon>
        <taxon>Halobacteriales</taxon>
        <taxon>Haloarculaceae</taxon>
        <taxon>Halomicrobium</taxon>
    </lineage>
</organism>